<dbReference type="Proteomes" id="UP000290218">
    <property type="component" value="Unassembled WGS sequence"/>
</dbReference>
<evidence type="ECO:0000256" key="1">
    <source>
        <dbReference type="ARBA" id="ARBA00007613"/>
    </source>
</evidence>
<dbReference type="PANTHER" id="PTHR30203">
    <property type="entry name" value="OUTER MEMBRANE CATION EFFLUX PROTEIN"/>
    <property type="match status" value="1"/>
</dbReference>
<evidence type="ECO:0000313" key="3">
    <source>
        <dbReference type="Proteomes" id="UP000290218"/>
    </source>
</evidence>
<dbReference type="Gene3D" id="1.20.1600.10">
    <property type="entry name" value="Outer membrane efflux proteins (OEP)"/>
    <property type="match status" value="1"/>
</dbReference>
<keyword evidence="3" id="KW-1185">Reference proteome</keyword>
<accession>A0A4Q1C6B5</accession>
<organism evidence="2 3">
    <name type="scientific">Oleiharenicola lentus</name>
    <dbReference type="NCBI Taxonomy" id="2508720"/>
    <lineage>
        <taxon>Bacteria</taxon>
        <taxon>Pseudomonadati</taxon>
        <taxon>Verrucomicrobiota</taxon>
        <taxon>Opitutia</taxon>
        <taxon>Opitutales</taxon>
        <taxon>Opitutaceae</taxon>
        <taxon>Oleiharenicola</taxon>
    </lineage>
</organism>
<dbReference type="InterPro" id="IPR010131">
    <property type="entry name" value="MdtP/NodT-like"/>
</dbReference>
<reference evidence="2 3" key="1">
    <citation type="submission" date="2019-01" db="EMBL/GenBank/DDBJ databases">
        <title>Lacunisphaera sp. strain TWA-58.</title>
        <authorList>
            <person name="Chen W.-M."/>
        </authorList>
    </citation>
    <scope>NUCLEOTIDE SEQUENCE [LARGE SCALE GENOMIC DNA]</scope>
    <source>
        <strain evidence="2 3">TWA-58</strain>
    </source>
</reference>
<comment type="similarity">
    <text evidence="1">Belongs to the outer membrane factor (OMF) (TC 1.B.17) family.</text>
</comment>
<evidence type="ECO:0000313" key="2">
    <source>
        <dbReference type="EMBL" id="RXK54404.1"/>
    </source>
</evidence>
<dbReference type="AlphaFoldDB" id="A0A4Q1C6B5"/>
<proteinExistence type="inferred from homology"/>
<dbReference type="GO" id="GO:0015562">
    <property type="term" value="F:efflux transmembrane transporter activity"/>
    <property type="evidence" value="ECO:0007669"/>
    <property type="project" value="InterPro"/>
</dbReference>
<protein>
    <submittedName>
        <fullName evidence="2">TolC family protein</fullName>
    </submittedName>
</protein>
<dbReference type="PANTHER" id="PTHR30203:SF24">
    <property type="entry name" value="BLR4935 PROTEIN"/>
    <property type="match status" value="1"/>
</dbReference>
<dbReference type="PROSITE" id="PS51257">
    <property type="entry name" value="PROKAR_LIPOPROTEIN"/>
    <property type="match status" value="1"/>
</dbReference>
<dbReference type="OrthoDB" id="190453at2"/>
<comment type="caution">
    <text evidence="2">The sequence shown here is derived from an EMBL/GenBank/DDBJ whole genome shotgun (WGS) entry which is preliminary data.</text>
</comment>
<dbReference type="Pfam" id="PF02321">
    <property type="entry name" value="OEP"/>
    <property type="match status" value="2"/>
</dbReference>
<dbReference type="EMBL" id="SDHX01000001">
    <property type="protein sequence ID" value="RXK54404.1"/>
    <property type="molecule type" value="Genomic_DNA"/>
</dbReference>
<name>A0A4Q1C6B5_9BACT</name>
<gene>
    <name evidence="2" type="ORF">ESB00_00455</name>
</gene>
<dbReference type="InterPro" id="IPR003423">
    <property type="entry name" value="OMP_efflux"/>
</dbReference>
<sequence>MTRKHIFTMVGGVAALGSMLGLTGCVGRPVAVEKTARRQIAEVASQLGAQPGEVKLAPLTAESSHADALRHAVLKHPRVWAAYHEWARTVERITVERSLPDPVFVFEADVSDMISTLMPGLMLELPGSRKRALAAQAASAESEVKYHELEAQVQQVAFGFKKAYYQLHYLEAKLRVNAESLELLKDLEAIARRQNEVGKATLQDVLRAQIEQDQMAAEIANLGDARQSLLAQYKAALGLQRGDPEPAIPSRFETTSLEVDPDQLWQMALARNPALRTMAAEVRAAEASLAMANRSRYPDFTVGLEADIKASPVMARPSLGVTLPIWRDKIAAEIASAQSAKLAGEARLAAEQIMVAVELAERTFMFREATRNQSLIERDLLPKARQSLEVARSAYITGRTGFLEVVEASRSLLDFELRGIEAQNQRELALAELALLVAGVPPENSPLKTTESN</sequence>
<dbReference type="RefSeq" id="WP_129045769.1">
    <property type="nucleotide sequence ID" value="NZ_SDHX01000001.1"/>
</dbReference>
<dbReference type="SUPFAM" id="SSF56954">
    <property type="entry name" value="Outer membrane efflux proteins (OEP)"/>
    <property type="match status" value="1"/>
</dbReference>